<dbReference type="AlphaFoldDB" id="A0A2P2JPD4"/>
<proteinExistence type="predicted"/>
<name>A0A2P2JPD4_RHIMU</name>
<accession>A0A2P2JPD4</accession>
<organism evidence="1">
    <name type="scientific">Rhizophora mucronata</name>
    <name type="common">Asiatic mangrove</name>
    <dbReference type="NCBI Taxonomy" id="61149"/>
    <lineage>
        <taxon>Eukaryota</taxon>
        <taxon>Viridiplantae</taxon>
        <taxon>Streptophyta</taxon>
        <taxon>Embryophyta</taxon>
        <taxon>Tracheophyta</taxon>
        <taxon>Spermatophyta</taxon>
        <taxon>Magnoliopsida</taxon>
        <taxon>eudicotyledons</taxon>
        <taxon>Gunneridae</taxon>
        <taxon>Pentapetalae</taxon>
        <taxon>rosids</taxon>
        <taxon>fabids</taxon>
        <taxon>Malpighiales</taxon>
        <taxon>Rhizophoraceae</taxon>
        <taxon>Rhizophora</taxon>
    </lineage>
</organism>
<evidence type="ECO:0000313" key="1">
    <source>
        <dbReference type="EMBL" id="MBW95326.1"/>
    </source>
</evidence>
<dbReference type="EMBL" id="GGEC01014843">
    <property type="protein sequence ID" value="MBW95326.1"/>
    <property type="molecule type" value="Transcribed_RNA"/>
</dbReference>
<sequence>MWTHCHFYHLLATDNCMRGLRMCNLYKHPAEYSLC</sequence>
<reference evidence="1" key="1">
    <citation type="submission" date="2018-02" db="EMBL/GenBank/DDBJ databases">
        <title>Rhizophora mucronata_Transcriptome.</title>
        <authorList>
            <person name="Meera S.P."/>
            <person name="Sreeshan A."/>
            <person name="Augustine A."/>
        </authorList>
    </citation>
    <scope>NUCLEOTIDE SEQUENCE</scope>
    <source>
        <tissue evidence="1">Leaf</tissue>
    </source>
</reference>
<protein>
    <submittedName>
        <fullName evidence="1">Uncharacterized protein</fullName>
    </submittedName>
</protein>